<keyword evidence="2" id="KW-0479">Metal-binding</keyword>
<evidence type="ECO:0000256" key="4">
    <source>
        <dbReference type="ARBA" id="ARBA00023014"/>
    </source>
</evidence>
<sequence>MGVSYVTYKVTLKCNYNCDFCYQSRDFDDDLAIDEVKKAISKIRREGCDMLLLSGGEPLMRPDIEEIISYATKEGLNTKMATNGVLLSKSKLASLADAGLDDIYISVGDMTDTNRLEILRRTKEMFKDCGIIKPILGVNVITSKSFVINIDKYMEWLEKLGIKVVFLLLPKPGLDNSWFERERLTLPLYLKLCKDIFTWKEKFIIHTDCSFLLFRRAISSGSKSDSEDEYKCPGGKNGFLLDNEGYVYPCSRFDEGQFCAGSILHKDIESFMQSDGFERFYNVLKKESSLFPPCLQKVRKH</sequence>
<dbReference type="GO" id="GO:0003824">
    <property type="term" value="F:catalytic activity"/>
    <property type="evidence" value="ECO:0007669"/>
    <property type="project" value="InterPro"/>
</dbReference>
<organism evidence="6 7">
    <name type="scientific">Ruminiclostridium herbifermentans</name>
    <dbReference type="NCBI Taxonomy" id="2488810"/>
    <lineage>
        <taxon>Bacteria</taxon>
        <taxon>Bacillati</taxon>
        <taxon>Bacillota</taxon>
        <taxon>Clostridia</taxon>
        <taxon>Eubacteriales</taxon>
        <taxon>Oscillospiraceae</taxon>
        <taxon>Ruminiclostridium</taxon>
    </lineage>
</organism>
<dbReference type="GO" id="GO:0051536">
    <property type="term" value="F:iron-sulfur cluster binding"/>
    <property type="evidence" value="ECO:0007669"/>
    <property type="project" value="UniProtKB-KW"/>
</dbReference>
<dbReference type="InterPro" id="IPR023885">
    <property type="entry name" value="4Fe4S-binding_SPASM_dom"/>
</dbReference>
<dbReference type="PROSITE" id="PS51918">
    <property type="entry name" value="RADICAL_SAM"/>
    <property type="match status" value="1"/>
</dbReference>
<protein>
    <submittedName>
        <fullName evidence="6">Radical SAM protein</fullName>
    </submittedName>
</protein>
<dbReference type="PANTHER" id="PTHR11228">
    <property type="entry name" value="RADICAL SAM DOMAIN PROTEIN"/>
    <property type="match status" value="1"/>
</dbReference>
<evidence type="ECO:0000313" key="6">
    <source>
        <dbReference type="EMBL" id="QNU66184.1"/>
    </source>
</evidence>
<evidence type="ECO:0000256" key="1">
    <source>
        <dbReference type="ARBA" id="ARBA00022691"/>
    </source>
</evidence>
<evidence type="ECO:0000313" key="7">
    <source>
        <dbReference type="Proteomes" id="UP000306409"/>
    </source>
</evidence>
<dbReference type="SUPFAM" id="SSF102114">
    <property type="entry name" value="Radical SAM enzymes"/>
    <property type="match status" value="1"/>
</dbReference>
<dbReference type="RefSeq" id="WP_137696928.1">
    <property type="nucleotide sequence ID" value="NZ_CP061336.1"/>
</dbReference>
<gene>
    <name evidence="6" type="ORF">EHE19_015050</name>
</gene>
<evidence type="ECO:0000256" key="3">
    <source>
        <dbReference type="ARBA" id="ARBA00023004"/>
    </source>
</evidence>
<dbReference type="PANTHER" id="PTHR11228:SF7">
    <property type="entry name" value="PQQA PEPTIDE CYCLASE"/>
    <property type="match status" value="1"/>
</dbReference>
<name>A0A4U7JHU7_9FIRM</name>
<dbReference type="InterPro" id="IPR050377">
    <property type="entry name" value="Radical_SAM_PqqE_MftC-like"/>
</dbReference>
<dbReference type="Pfam" id="PF04055">
    <property type="entry name" value="Radical_SAM"/>
    <property type="match status" value="1"/>
</dbReference>
<dbReference type="InterPro" id="IPR058240">
    <property type="entry name" value="rSAM_sf"/>
</dbReference>
<evidence type="ECO:0000256" key="2">
    <source>
        <dbReference type="ARBA" id="ARBA00022723"/>
    </source>
</evidence>
<reference evidence="6 7" key="1">
    <citation type="submission" date="2020-09" db="EMBL/GenBank/DDBJ databases">
        <title>Characterization and genome sequencing of Ruminiclostridium sp. nov. MA18.</title>
        <authorList>
            <person name="Rettenmaier R."/>
            <person name="Kowollik M.-L."/>
            <person name="Liebl W."/>
            <person name="Zverlov V."/>
        </authorList>
    </citation>
    <scope>NUCLEOTIDE SEQUENCE [LARGE SCALE GENOMIC DNA]</scope>
    <source>
        <strain evidence="6 7">MA18</strain>
    </source>
</reference>
<dbReference type="AlphaFoldDB" id="A0A4U7JHU7"/>
<dbReference type="Proteomes" id="UP000306409">
    <property type="component" value="Chromosome"/>
</dbReference>
<dbReference type="Gene3D" id="3.20.20.70">
    <property type="entry name" value="Aldolase class I"/>
    <property type="match status" value="1"/>
</dbReference>
<dbReference type="GO" id="GO:0046872">
    <property type="term" value="F:metal ion binding"/>
    <property type="evidence" value="ECO:0007669"/>
    <property type="project" value="UniProtKB-KW"/>
</dbReference>
<keyword evidence="7" id="KW-1185">Reference proteome</keyword>
<feature type="domain" description="Radical SAM core" evidence="5">
    <location>
        <begin position="1"/>
        <end position="201"/>
    </location>
</feature>
<dbReference type="Pfam" id="PF13186">
    <property type="entry name" value="SPASM"/>
    <property type="match status" value="1"/>
</dbReference>
<dbReference type="InterPro" id="IPR013785">
    <property type="entry name" value="Aldolase_TIM"/>
</dbReference>
<dbReference type="EMBL" id="CP061336">
    <property type="protein sequence ID" value="QNU66184.1"/>
    <property type="molecule type" value="Genomic_DNA"/>
</dbReference>
<dbReference type="InterPro" id="IPR007197">
    <property type="entry name" value="rSAM"/>
</dbReference>
<dbReference type="KEGG" id="rher:EHE19_015050"/>
<dbReference type="CDD" id="cd21109">
    <property type="entry name" value="SPASM"/>
    <property type="match status" value="1"/>
</dbReference>
<dbReference type="SFLD" id="SFLDG01067">
    <property type="entry name" value="SPASM/twitch_domain_containing"/>
    <property type="match status" value="1"/>
</dbReference>
<keyword evidence="1" id="KW-0949">S-adenosyl-L-methionine</keyword>
<keyword evidence="4" id="KW-0411">Iron-sulfur</keyword>
<proteinExistence type="predicted"/>
<dbReference type="CDD" id="cd01335">
    <property type="entry name" value="Radical_SAM"/>
    <property type="match status" value="1"/>
</dbReference>
<dbReference type="OrthoDB" id="9782387at2"/>
<accession>A0A4U7JHU7</accession>
<dbReference type="SFLD" id="SFLDS00029">
    <property type="entry name" value="Radical_SAM"/>
    <property type="match status" value="1"/>
</dbReference>
<keyword evidence="3" id="KW-0408">Iron</keyword>
<evidence type="ECO:0000259" key="5">
    <source>
        <dbReference type="PROSITE" id="PS51918"/>
    </source>
</evidence>